<dbReference type="RefSeq" id="WP_065791648.1">
    <property type="nucleotide sequence ID" value="NZ_MAUJ01000006.1"/>
</dbReference>
<protein>
    <recommendedName>
        <fullName evidence="4">Carboxypeptidase regulatory-like domain-containing protein</fullName>
    </recommendedName>
</protein>
<name>A0A1C0TMT5_9GAMM</name>
<comment type="caution">
    <text evidence="2">The sequence shown here is derived from an EMBL/GenBank/DDBJ whole genome shotgun (WGS) entry which is preliminary data.</text>
</comment>
<evidence type="ECO:0000313" key="3">
    <source>
        <dbReference type="Proteomes" id="UP000093366"/>
    </source>
</evidence>
<dbReference type="AlphaFoldDB" id="A0A1C0TMT5"/>
<accession>A0A1C0TMT5</accession>
<dbReference type="EMBL" id="MAUJ01000006">
    <property type="protein sequence ID" value="OCQ20160.1"/>
    <property type="molecule type" value="Genomic_DNA"/>
</dbReference>
<dbReference type="OrthoDB" id="5905649at2"/>
<evidence type="ECO:0008006" key="4">
    <source>
        <dbReference type="Google" id="ProtNLM"/>
    </source>
</evidence>
<evidence type="ECO:0000313" key="2">
    <source>
        <dbReference type="EMBL" id="OCQ20160.1"/>
    </source>
</evidence>
<dbReference type="Proteomes" id="UP000093366">
    <property type="component" value="Unassembled WGS sequence"/>
</dbReference>
<keyword evidence="1" id="KW-0732">Signal</keyword>
<organism evidence="2 3">
    <name type="scientific">Pseudoalteromonas luteoviolacea</name>
    <dbReference type="NCBI Taxonomy" id="43657"/>
    <lineage>
        <taxon>Bacteria</taxon>
        <taxon>Pseudomonadati</taxon>
        <taxon>Pseudomonadota</taxon>
        <taxon>Gammaproteobacteria</taxon>
        <taxon>Alteromonadales</taxon>
        <taxon>Pseudoalteromonadaceae</taxon>
        <taxon>Pseudoalteromonas</taxon>
    </lineage>
</organism>
<feature type="chain" id="PRO_5008646085" description="Carboxypeptidase regulatory-like domain-containing protein" evidence="1">
    <location>
        <begin position="23"/>
        <end position="551"/>
    </location>
</feature>
<feature type="signal peptide" evidence="1">
    <location>
        <begin position="1"/>
        <end position="22"/>
    </location>
</feature>
<dbReference type="Gene3D" id="2.60.40.1120">
    <property type="entry name" value="Carboxypeptidase-like, regulatory domain"/>
    <property type="match status" value="1"/>
</dbReference>
<evidence type="ECO:0000256" key="1">
    <source>
        <dbReference type="SAM" id="SignalP"/>
    </source>
</evidence>
<sequence length="551" mass="56030">MGNKNFKLTKLALALGLTVSLAGCFSDNDNDVTVTPPDPDPGTVKVPTPDTPAALSSYVSVTVTDSLSGDAVDNATITFFEAGEASANVTDLSGEAITTLTSADGSFAFKLKEDANLESITLSISAANYLANASVVSLANEGATNVSVNLVSADKAATKTESNLATTEGKLDADIIVDTDAAGVGATVSIPATVELQNAAGEAVAGSVNIEVVTADLEAADGEASAASIIPGGLNSGSAAEVLVPAAVVTVNITATQGDTTTTVKQLSEAITVTTDIADTYRTVDGNELVAGNTFDVYTFDETKAQWTKLQDSTNNDTVATVGAKVDNKFPTSFQTNHFSSFVPVERVAACTDAVSFTLSGTNVSVPAAGLFMQIRSNRLALNEIVNSSTGTLFAEGQAAKNGVTVNSLVNVNVVDANGNVWGSANNVNLCGGVTVPVTAPVTYVNQDFSLTYTCSNTDQATTELDFTGALVRYNQAGKAPLIAAESANGTYALTGLESGATYEVSVIPVGVDVGDASLTVPNFVAADGEAVSFNVGRSNCQFSEVSGSGS</sequence>
<gene>
    <name evidence="2" type="ORF">A7985_17155</name>
</gene>
<proteinExistence type="predicted"/>
<reference evidence="3" key="1">
    <citation type="submission" date="2016-07" db="EMBL/GenBank/DDBJ databases">
        <authorList>
            <person name="Florea S."/>
            <person name="Webb J.S."/>
            <person name="Jaromczyk J."/>
            <person name="Schardl C.L."/>
        </authorList>
    </citation>
    <scope>NUCLEOTIDE SEQUENCE [LARGE SCALE GENOMIC DNA]</scope>
    <source>
        <strain evidence="3">IPB1</strain>
    </source>
</reference>
<dbReference type="PROSITE" id="PS51257">
    <property type="entry name" value="PROKAR_LIPOPROTEIN"/>
    <property type="match status" value="1"/>
</dbReference>